<dbReference type="GO" id="GO:0005886">
    <property type="term" value="C:plasma membrane"/>
    <property type="evidence" value="ECO:0007669"/>
    <property type="project" value="UniProtKB-SubCell"/>
</dbReference>
<evidence type="ECO:0000313" key="11">
    <source>
        <dbReference type="EMBL" id="MBP3951481.1"/>
    </source>
</evidence>
<dbReference type="SUPFAM" id="SSF90123">
    <property type="entry name" value="ABC transporter transmembrane region"/>
    <property type="match status" value="1"/>
</dbReference>
<dbReference type="Gene3D" id="1.20.1560.10">
    <property type="entry name" value="ABC transporter type 1, transmembrane domain"/>
    <property type="match status" value="1"/>
</dbReference>
<organism evidence="11 12">
    <name type="scientific">Halalkalibacter suaedae</name>
    <dbReference type="NCBI Taxonomy" id="2822140"/>
    <lineage>
        <taxon>Bacteria</taxon>
        <taxon>Bacillati</taxon>
        <taxon>Bacillota</taxon>
        <taxon>Bacilli</taxon>
        <taxon>Bacillales</taxon>
        <taxon>Bacillaceae</taxon>
        <taxon>Halalkalibacter</taxon>
    </lineage>
</organism>
<dbReference type="GO" id="GO:0015421">
    <property type="term" value="F:ABC-type oligopeptide transporter activity"/>
    <property type="evidence" value="ECO:0007669"/>
    <property type="project" value="TreeGrafter"/>
</dbReference>
<evidence type="ECO:0000256" key="7">
    <source>
        <dbReference type="ARBA" id="ARBA00023136"/>
    </source>
</evidence>
<dbReference type="InterPro" id="IPR036640">
    <property type="entry name" value="ABC1_TM_sf"/>
</dbReference>
<evidence type="ECO:0000256" key="8">
    <source>
        <dbReference type="SAM" id="Phobius"/>
    </source>
</evidence>
<dbReference type="InterPro" id="IPR039421">
    <property type="entry name" value="Type_1_exporter"/>
</dbReference>
<dbReference type="CDD" id="cd18545">
    <property type="entry name" value="ABC_6TM_YknV_like"/>
    <property type="match status" value="1"/>
</dbReference>
<dbReference type="PROSITE" id="PS00211">
    <property type="entry name" value="ABC_TRANSPORTER_1"/>
    <property type="match status" value="1"/>
</dbReference>
<dbReference type="EMBL" id="JAGKSQ010000003">
    <property type="protein sequence ID" value="MBP3951481.1"/>
    <property type="molecule type" value="Genomic_DNA"/>
</dbReference>
<dbReference type="Gene3D" id="3.40.50.300">
    <property type="entry name" value="P-loop containing nucleotide triphosphate hydrolases"/>
    <property type="match status" value="1"/>
</dbReference>
<dbReference type="InterPro" id="IPR003439">
    <property type="entry name" value="ABC_transporter-like_ATP-bd"/>
</dbReference>
<proteinExistence type="predicted"/>
<evidence type="ECO:0000256" key="6">
    <source>
        <dbReference type="ARBA" id="ARBA00022989"/>
    </source>
</evidence>
<gene>
    <name evidence="11" type="ORF">J7W16_10065</name>
</gene>
<feature type="transmembrane region" description="Helical" evidence="8">
    <location>
        <begin position="189"/>
        <end position="207"/>
    </location>
</feature>
<keyword evidence="4" id="KW-0547">Nucleotide-binding</keyword>
<keyword evidence="5 11" id="KW-0067">ATP-binding</keyword>
<dbReference type="FunFam" id="3.40.50.300:FF:000287">
    <property type="entry name" value="Multidrug ABC transporter ATP-binding protein"/>
    <property type="match status" value="1"/>
</dbReference>
<dbReference type="InterPro" id="IPR017871">
    <property type="entry name" value="ABC_transporter-like_CS"/>
</dbReference>
<protein>
    <submittedName>
        <fullName evidence="11">ABC transporter ATP-binding protein</fullName>
    </submittedName>
</protein>
<feature type="transmembrane region" description="Helical" evidence="8">
    <location>
        <begin position="271"/>
        <end position="291"/>
    </location>
</feature>
<dbReference type="PANTHER" id="PTHR43394:SF1">
    <property type="entry name" value="ATP-BINDING CASSETTE SUB-FAMILY B MEMBER 10, MITOCHONDRIAL"/>
    <property type="match status" value="1"/>
</dbReference>
<dbReference type="SUPFAM" id="SSF52540">
    <property type="entry name" value="P-loop containing nucleoside triphosphate hydrolases"/>
    <property type="match status" value="1"/>
</dbReference>
<feature type="domain" description="ABC transporter" evidence="9">
    <location>
        <begin position="368"/>
        <end position="602"/>
    </location>
</feature>
<comment type="caution">
    <text evidence="11">The sequence shown here is derived from an EMBL/GenBank/DDBJ whole genome shotgun (WGS) entry which is preliminary data.</text>
</comment>
<evidence type="ECO:0000313" key="12">
    <source>
        <dbReference type="Proteomes" id="UP000678228"/>
    </source>
</evidence>
<sequence>MNQAETQAQTKKRSRFHYTVEQIIDKPFNWSQLIRLFKYMKPYALTTLPKTIIAMLIVTAVRLAVPIFIGVLAMDYAIKPGNVTLMYWFAGIVLVMYLISWVANVFRIRWMNEIGQNMIYDIRTDLFNHIQRLSHRFFDQRSAGSILVRVINDVNSMQDLFTNGVVNLIMDIVMLVGIVIILFTLSPELAILVLIVVPIMFFISTKLRRDIRRSWQNVRIKQSKLNSHLNESIQGIRVTQAYAQEHENMEFFNGVNTETFESWKEATKKNAIFRPFVEMSSAIGAVVLIWYGSTLIQSDTSSLTLGVFISFAFYLGMFWEPISRLGQVYNQLLVGMASSERIFEFLDEKPSVPEKDNAQRITEVKGEVKFEGVEFSYDDSRKALHQIDLTFEAGTTVALVGHTGSGKSTIVNLMSRFYDPTKGQVLLDGVDLRDLNLDDLRKNVSYVLQDTFIFAGTIMDNIRFGKPGATDEEVVEAAKAIGAHEFVIKLEKGYDTEVEEKGNVLSVGERQLLSFARALLADPRILILDEATASIDTETELKIQEGLKKLLANRTAVMIAHRLSTIRDADKIVVLEQGNILEEGTHDHLMQSQGAYYQLVKSQYAAMMEPRN</sequence>
<keyword evidence="7 8" id="KW-0472">Membrane</keyword>
<feature type="transmembrane region" description="Helical" evidence="8">
    <location>
        <begin position="85"/>
        <end position="106"/>
    </location>
</feature>
<reference evidence="11" key="1">
    <citation type="submission" date="2021-03" db="EMBL/GenBank/DDBJ databases">
        <title>Bacillus suaedae sp. nov., isolated from Suaeda aralocaspica.</title>
        <authorList>
            <person name="Lei R.F.R."/>
        </authorList>
    </citation>
    <scope>NUCLEOTIDE SEQUENCE</scope>
    <source>
        <strain evidence="11">YZJH907-2</strain>
    </source>
</reference>
<comment type="subcellular location">
    <subcellularLocation>
        <location evidence="1">Cell membrane</location>
        <topology evidence="1">Multi-pass membrane protein</topology>
    </subcellularLocation>
</comment>
<keyword evidence="12" id="KW-1185">Reference proteome</keyword>
<feature type="transmembrane region" description="Helical" evidence="8">
    <location>
        <begin position="303"/>
        <end position="322"/>
    </location>
</feature>
<dbReference type="AlphaFoldDB" id="A0A940WSI4"/>
<dbReference type="PROSITE" id="PS50929">
    <property type="entry name" value="ABC_TM1F"/>
    <property type="match status" value="1"/>
</dbReference>
<feature type="domain" description="ABC transmembrane type-1" evidence="10">
    <location>
        <begin position="52"/>
        <end position="332"/>
    </location>
</feature>
<dbReference type="Proteomes" id="UP000678228">
    <property type="component" value="Unassembled WGS sequence"/>
</dbReference>
<dbReference type="RefSeq" id="WP_210597158.1">
    <property type="nucleotide sequence ID" value="NZ_JAGKSQ010000003.1"/>
</dbReference>
<keyword evidence="6 8" id="KW-1133">Transmembrane helix</keyword>
<dbReference type="PROSITE" id="PS50893">
    <property type="entry name" value="ABC_TRANSPORTER_2"/>
    <property type="match status" value="1"/>
</dbReference>
<dbReference type="GO" id="GO:0016887">
    <property type="term" value="F:ATP hydrolysis activity"/>
    <property type="evidence" value="ECO:0007669"/>
    <property type="project" value="InterPro"/>
</dbReference>
<dbReference type="SMART" id="SM00382">
    <property type="entry name" value="AAA"/>
    <property type="match status" value="1"/>
</dbReference>
<dbReference type="PANTHER" id="PTHR43394">
    <property type="entry name" value="ATP-DEPENDENT PERMEASE MDL1, MITOCHONDRIAL"/>
    <property type="match status" value="1"/>
</dbReference>
<evidence type="ECO:0000256" key="2">
    <source>
        <dbReference type="ARBA" id="ARBA00022448"/>
    </source>
</evidence>
<evidence type="ECO:0000259" key="9">
    <source>
        <dbReference type="PROSITE" id="PS50893"/>
    </source>
</evidence>
<dbReference type="Pfam" id="PF00664">
    <property type="entry name" value="ABC_membrane"/>
    <property type="match status" value="1"/>
</dbReference>
<feature type="transmembrane region" description="Helical" evidence="8">
    <location>
        <begin position="165"/>
        <end position="183"/>
    </location>
</feature>
<dbReference type="GO" id="GO:0005524">
    <property type="term" value="F:ATP binding"/>
    <property type="evidence" value="ECO:0007669"/>
    <property type="project" value="UniProtKB-KW"/>
</dbReference>
<evidence type="ECO:0000256" key="4">
    <source>
        <dbReference type="ARBA" id="ARBA00022741"/>
    </source>
</evidence>
<keyword evidence="3 8" id="KW-0812">Transmembrane</keyword>
<dbReference type="InterPro" id="IPR027417">
    <property type="entry name" value="P-loop_NTPase"/>
</dbReference>
<dbReference type="CDD" id="cd03254">
    <property type="entry name" value="ABCC_Glucan_exporter_like"/>
    <property type="match status" value="1"/>
</dbReference>
<dbReference type="InterPro" id="IPR003593">
    <property type="entry name" value="AAA+_ATPase"/>
</dbReference>
<evidence type="ECO:0000259" key="10">
    <source>
        <dbReference type="PROSITE" id="PS50929"/>
    </source>
</evidence>
<evidence type="ECO:0000256" key="3">
    <source>
        <dbReference type="ARBA" id="ARBA00022692"/>
    </source>
</evidence>
<keyword evidence="2" id="KW-0813">Transport</keyword>
<dbReference type="Pfam" id="PF00005">
    <property type="entry name" value="ABC_tran"/>
    <property type="match status" value="1"/>
</dbReference>
<name>A0A940WSI4_9BACI</name>
<accession>A0A940WSI4</accession>
<feature type="transmembrane region" description="Helical" evidence="8">
    <location>
        <begin position="51"/>
        <end position="73"/>
    </location>
</feature>
<dbReference type="InterPro" id="IPR011527">
    <property type="entry name" value="ABC1_TM_dom"/>
</dbReference>
<evidence type="ECO:0000256" key="1">
    <source>
        <dbReference type="ARBA" id="ARBA00004651"/>
    </source>
</evidence>
<evidence type="ECO:0000256" key="5">
    <source>
        <dbReference type="ARBA" id="ARBA00022840"/>
    </source>
</evidence>